<evidence type="ECO:0000256" key="1">
    <source>
        <dbReference type="SAM" id="MobiDB-lite"/>
    </source>
</evidence>
<protein>
    <submittedName>
        <fullName evidence="2">Uncharacterized protein</fullName>
    </submittedName>
</protein>
<evidence type="ECO:0000313" key="2">
    <source>
        <dbReference type="EMBL" id="KAK0506932.1"/>
    </source>
</evidence>
<dbReference type="EMBL" id="JAFEKC020000026">
    <property type="protein sequence ID" value="KAK0506932.1"/>
    <property type="molecule type" value="Genomic_DNA"/>
</dbReference>
<feature type="region of interest" description="Disordered" evidence="1">
    <location>
        <begin position="124"/>
        <end position="144"/>
    </location>
</feature>
<gene>
    <name evidence="2" type="ORF">JMJ35_010632</name>
</gene>
<evidence type="ECO:0000313" key="3">
    <source>
        <dbReference type="Proteomes" id="UP001166286"/>
    </source>
</evidence>
<keyword evidence="3" id="KW-1185">Reference proteome</keyword>
<reference evidence="2" key="1">
    <citation type="submission" date="2023-03" db="EMBL/GenBank/DDBJ databases">
        <title>Complete genome of Cladonia borealis.</title>
        <authorList>
            <person name="Park H."/>
        </authorList>
    </citation>
    <scope>NUCLEOTIDE SEQUENCE</scope>
    <source>
        <strain evidence="2">ANT050790</strain>
    </source>
</reference>
<feature type="region of interest" description="Disordered" evidence="1">
    <location>
        <begin position="181"/>
        <end position="202"/>
    </location>
</feature>
<organism evidence="2 3">
    <name type="scientific">Cladonia borealis</name>
    <dbReference type="NCBI Taxonomy" id="184061"/>
    <lineage>
        <taxon>Eukaryota</taxon>
        <taxon>Fungi</taxon>
        <taxon>Dikarya</taxon>
        <taxon>Ascomycota</taxon>
        <taxon>Pezizomycotina</taxon>
        <taxon>Lecanoromycetes</taxon>
        <taxon>OSLEUM clade</taxon>
        <taxon>Lecanoromycetidae</taxon>
        <taxon>Lecanorales</taxon>
        <taxon>Lecanorineae</taxon>
        <taxon>Cladoniaceae</taxon>
        <taxon>Cladonia</taxon>
    </lineage>
</organism>
<comment type="caution">
    <text evidence="2">The sequence shown here is derived from an EMBL/GenBank/DDBJ whole genome shotgun (WGS) entry which is preliminary data.</text>
</comment>
<dbReference type="Proteomes" id="UP001166286">
    <property type="component" value="Unassembled WGS sequence"/>
</dbReference>
<name>A0AA39QPW5_9LECA</name>
<sequence length="202" mass="22620">MESTIVEAEKEGEIDISFNLEEDAVRNDKLSGSAPRGKSAVEDEKYRSAEQQLLQEGKLGDTEIFARIKEASFGVFNDQPACLIHVCLDFCPKDGKSFFRFRSATITVEFEEVELDDVVLPSKGDKKDKKDMVSGDDDKADDRPLGKKVSRIIFKKPDKQMDSDLERIDLEELTMMRAELLTKEGPGGEEFTPGEQDCISGE</sequence>
<dbReference type="AlphaFoldDB" id="A0AA39QPW5"/>
<accession>A0AA39QPW5</accession>
<proteinExistence type="predicted"/>